<organism evidence="4 5">
    <name type="scientific">Ignelater luminosus</name>
    <name type="common">Cucubano</name>
    <name type="synonym">Pyrophorus luminosus</name>
    <dbReference type="NCBI Taxonomy" id="2038154"/>
    <lineage>
        <taxon>Eukaryota</taxon>
        <taxon>Metazoa</taxon>
        <taxon>Ecdysozoa</taxon>
        <taxon>Arthropoda</taxon>
        <taxon>Hexapoda</taxon>
        <taxon>Insecta</taxon>
        <taxon>Pterygota</taxon>
        <taxon>Neoptera</taxon>
        <taxon>Endopterygota</taxon>
        <taxon>Coleoptera</taxon>
        <taxon>Polyphaga</taxon>
        <taxon>Elateriformia</taxon>
        <taxon>Elateroidea</taxon>
        <taxon>Elateridae</taxon>
        <taxon>Agrypninae</taxon>
        <taxon>Pyrophorini</taxon>
        <taxon>Ignelater</taxon>
    </lineage>
</organism>
<dbReference type="EMBL" id="VTPC01090647">
    <property type="protein sequence ID" value="KAF2882170.1"/>
    <property type="molecule type" value="Genomic_DNA"/>
</dbReference>
<dbReference type="GO" id="GO:0004252">
    <property type="term" value="F:serine-type endopeptidase activity"/>
    <property type="evidence" value="ECO:0007669"/>
    <property type="project" value="InterPro"/>
</dbReference>
<dbReference type="SUPFAM" id="SSF50494">
    <property type="entry name" value="Trypsin-like serine proteases"/>
    <property type="match status" value="1"/>
</dbReference>
<evidence type="ECO:0000259" key="3">
    <source>
        <dbReference type="PROSITE" id="PS50240"/>
    </source>
</evidence>
<keyword evidence="1" id="KW-1015">Disulfide bond</keyword>
<protein>
    <recommendedName>
        <fullName evidence="3">Peptidase S1 domain-containing protein</fullName>
    </recommendedName>
</protein>
<dbReference type="AlphaFoldDB" id="A0A8K0C724"/>
<dbReference type="Proteomes" id="UP000801492">
    <property type="component" value="Unassembled WGS sequence"/>
</dbReference>
<keyword evidence="2" id="KW-0732">Signal</keyword>
<comment type="caution">
    <text evidence="4">The sequence shown here is derived from an EMBL/GenBank/DDBJ whole genome shotgun (WGS) entry which is preliminary data.</text>
</comment>
<dbReference type="InterPro" id="IPR009003">
    <property type="entry name" value="Peptidase_S1_PA"/>
</dbReference>
<feature type="signal peptide" evidence="2">
    <location>
        <begin position="1"/>
        <end position="19"/>
    </location>
</feature>
<reference evidence="4" key="1">
    <citation type="submission" date="2019-08" db="EMBL/GenBank/DDBJ databases">
        <title>The genome of the North American firefly Photinus pyralis.</title>
        <authorList>
            <consortium name="Photinus pyralis genome working group"/>
            <person name="Fallon T.R."/>
            <person name="Sander Lower S.E."/>
            <person name="Weng J.-K."/>
        </authorList>
    </citation>
    <scope>NUCLEOTIDE SEQUENCE</scope>
    <source>
        <strain evidence="4">TRF0915ILg1</strain>
        <tissue evidence="4">Whole body</tissue>
    </source>
</reference>
<evidence type="ECO:0000313" key="5">
    <source>
        <dbReference type="Proteomes" id="UP000801492"/>
    </source>
</evidence>
<evidence type="ECO:0000313" key="4">
    <source>
        <dbReference type="EMBL" id="KAF2882170.1"/>
    </source>
</evidence>
<gene>
    <name evidence="4" type="ORF">ILUMI_23996</name>
</gene>
<evidence type="ECO:0000256" key="1">
    <source>
        <dbReference type="ARBA" id="ARBA00023157"/>
    </source>
</evidence>
<dbReference type="GO" id="GO:0006508">
    <property type="term" value="P:proteolysis"/>
    <property type="evidence" value="ECO:0007669"/>
    <property type="project" value="InterPro"/>
</dbReference>
<dbReference type="PANTHER" id="PTHR24252:SF7">
    <property type="entry name" value="HYALIN"/>
    <property type="match status" value="1"/>
</dbReference>
<dbReference type="PANTHER" id="PTHR24252">
    <property type="entry name" value="ACROSIN-RELATED"/>
    <property type="match status" value="1"/>
</dbReference>
<keyword evidence="5" id="KW-1185">Reference proteome</keyword>
<dbReference type="PROSITE" id="PS50240">
    <property type="entry name" value="TRYPSIN_DOM"/>
    <property type="match status" value="1"/>
</dbReference>
<dbReference type="Pfam" id="PF00089">
    <property type="entry name" value="Trypsin"/>
    <property type="match status" value="1"/>
</dbReference>
<feature type="chain" id="PRO_5035428520" description="Peptidase S1 domain-containing protein" evidence="2">
    <location>
        <begin position="20"/>
        <end position="155"/>
    </location>
</feature>
<dbReference type="InterPro" id="IPR018114">
    <property type="entry name" value="TRYPSIN_HIS"/>
</dbReference>
<dbReference type="InterPro" id="IPR043504">
    <property type="entry name" value="Peptidase_S1_PA_chymotrypsin"/>
</dbReference>
<dbReference type="OrthoDB" id="10061449at2759"/>
<dbReference type="Gene3D" id="2.40.10.10">
    <property type="entry name" value="Trypsin-like serine proteases"/>
    <property type="match status" value="1"/>
</dbReference>
<evidence type="ECO:0000256" key="2">
    <source>
        <dbReference type="SAM" id="SignalP"/>
    </source>
</evidence>
<dbReference type="InterPro" id="IPR001254">
    <property type="entry name" value="Trypsin_dom"/>
</dbReference>
<sequence length="155" mass="17632">MNLIVYLLVVILFVKYGFQAMDRIAGGNPAYNGLFPFFVQIRIKAYLDRPGTIQCGGSLIHPQRVLTAAHCFTKPFPVLPIIYENDNAQALMGSVERALGINSPNFTIRPIKESYIHPEYIDEKDDILYGLNDIAVAVLKRPFFYELLHQNHYVT</sequence>
<name>A0A8K0C724_IGNLU</name>
<accession>A0A8K0C724</accession>
<feature type="domain" description="Peptidase S1" evidence="3">
    <location>
        <begin position="24"/>
        <end position="155"/>
    </location>
</feature>
<proteinExistence type="predicted"/>
<dbReference type="PROSITE" id="PS00134">
    <property type="entry name" value="TRYPSIN_HIS"/>
    <property type="match status" value="1"/>
</dbReference>